<dbReference type="EMBL" id="JAHBOH010000002">
    <property type="protein sequence ID" value="MBT0995753.1"/>
    <property type="molecule type" value="Genomic_DNA"/>
</dbReference>
<evidence type="ECO:0000313" key="5">
    <source>
        <dbReference type="Proteomes" id="UP000722125"/>
    </source>
</evidence>
<feature type="domain" description="SCP" evidence="3">
    <location>
        <begin position="127"/>
        <end position="236"/>
    </location>
</feature>
<dbReference type="Proteomes" id="UP000722125">
    <property type="component" value="Unassembled WGS sequence"/>
</dbReference>
<evidence type="ECO:0000259" key="3">
    <source>
        <dbReference type="Pfam" id="PF00188"/>
    </source>
</evidence>
<dbReference type="InterPro" id="IPR035940">
    <property type="entry name" value="CAP_sf"/>
</dbReference>
<keyword evidence="2" id="KW-0732">Signal</keyword>
<feature type="region of interest" description="Disordered" evidence="1">
    <location>
        <begin position="39"/>
        <end position="69"/>
    </location>
</feature>
<protein>
    <recommendedName>
        <fullName evidence="3">SCP domain-containing protein</fullName>
    </recommendedName>
</protein>
<dbReference type="RefSeq" id="WP_214352904.1">
    <property type="nucleotide sequence ID" value="NZ_JAHBOH010000002.1"/>
</dbReference>
<dbReference type="Pfam" id="PF00188">
    <property type="entry name" value="CAP"/>
    <property type="match status" value="1"/>
</dbReference>
<accession>A0ABS5U2Y5</accession>
<dbReference type="SUPFAM" id="SSF55797">
    <property type="entry name" value="PR-1-like"/>
    <property type="match status" value="1"/>
</dbReference>
<evidence type="ECO:0000313" key="4">
    <source>
        <dbReference type="EMBL" id="MBT0995753.1"/>
    </source>
</evidence>
<feature type="signal peptide" evidence="2">
    <location>
        <begin position="1"/>
        <end position="36"/>
    </location>
</feature>
<organism evidence="4 5">
    <name type="scientific">Cellulomonas fulva</name>
    <dbReference type="NCBI Taxonomy" id="2835530"/>
    <lineage>
        <taxon>Bacteria</taxon>
        <taxon>Bacillati</taxon>
        <taxon>Actinomycetota</taxon>
        <taxon>Actinomycetes</taxon>
        <taxon>Micrococcales</taxon>
        <taxon>Cellulomonadaceae</taxon>
        <taxon>Cellulomonas</taxon>
    </lineage>
</organism>
<reference evidence="4 5" key="1">
    <citation type="submission" date="2021-05" db="EMBL/GenBank/DDBJ databases">
        <title>Description of Cellulomonas sp. DKR-3 sp. nov.</title>
        <authorList>
            <person name="Dahal R.H."/>
            <person name="Chaudhary D.K."/>
        </authorList>
    </citation>
    <scope>NUCLEOTIDE SEQUENCE [LARGE SCALE GENOMIC DNA]</scope>
    <source>
        <strain evidence="4 5">DKR-3</strain>
    </source>
</reference>
<evidence type="ECO:0000256" key="2">
    <source>
        <dbReference type="SAM" id="SignalP"/>
    </source>
</evidence>
<name>A0ABS5U2Y5_9CELL</name>
<gene>
    <name evidence="4" type="ORF">KIN34_15850</name>
</gene>
<feature type="chain" id="PRO_5046622104" description="SCP domain-containing protein" evidence="2">
    <location>
        <begin position="37"/>
        <end position="363"/>
    </location>
</feature>
<sequence>MLVRPAPSLRRPVRSLVVASLAVATVVALAQAPAQAEDAGAPGTQVGAAPTAPTASAAPGTATSSGTAAGGDLVTAGTADRVPSKAWVSSLWRKTLEPSLAVPVGWTGSEQACSAGQESSASRAATLRTINAMRKLVQLDPVRFDADANVRARKAALIMSANDTLTHSPSSSMSCWSSDGQKAAGQSNLALGIGGARSIALYMADPGQYNTAAGHRRWILNPTTTVMATGSTQDANALTVFGLGTSDAQARPQFLEWPARGWFPAELEPDGRWSLSASNRYVSFARASVSVRLVDGKGRLVRQLPVTVVSRDDRGYGPNTVVFQVGRVAIPKASAVKAYRVSVRGISGGAASSYSYTVRLFHP</sequence>
<dbReference type="InterPro" id="IPR014044">
    <property type="entry name" value="CAP_dom"/>
</dbReference>
<comment type="caution">
    <text evidence="4">The sequence shown here is derived from an EMBL/GenBank/DDBJ whole genome shotgun (WGS) entry which is preliminary data.</text>
</comment>
<evidence type="ECO:0000256" key="1">
    <source>
        <dbReference type="SAM" id="MobiDB-lite"/>
    </source>
</evidence>
<keyword evidence="5" id="KW-1185">Reference proteome</keyword>
<proteinExistence type="predicted"/>
<dbReference type="Gene3D" id="3.40.33.10">
    <property type="entry name" value="CAP"/>
    <property type="match status" value="1"/>
</dbReference>